<organism evidence="4 5">
    <name type="scientific">Niallia endozanthoxylica</name>
    <dbReference type="NCBI Taxonomy" id="2036016"/>
    <lineage>
        <taxon>Bacteria</taxon>
        <taxon>Bacillati</taxon>
        <taxon>Bacillota</taxon>
        <taxon>Bacilli</taxon>
        <taxon>Bacillales</taxon>
        <taxon>Bacillaceae</taxon>
        <taxon>Niallia</taxon>
    </lineage>
</organism>
<dbReference type="Proteomes" id="UP000326671">
    <property type="component" value="Unassembled WGS sequence"/>
</dbReference>
<keyword evidence="2" id="KW-0067">ATP-binding</keyword>
<sequence>MESSLKILLVSDDEVIHNQILNSISGGYSVQLVQTDDVVREVNRDIQDIVIFVQPEKDVAVESIQYIKSVSPATLIIYISKGSDFTQLRNITKAGATEFFVYPEEHSLFISRVPAIFQNYENNKLKKDQSPQSFTKGRGQIFTLFSGNGGSGKSSLAATLAQTLKVETTAEVILIDLNLQFGGIETILSIESNRSIADLTPVINELNEGHIRNVAQKIDTSKLDVLISPCDAEVAENITEEFIAKLLRTCRRSFDFVIVDLPSYINHHVVTALEESDRIFYILTPDTPSLKVLKQFEELAVRLGIELPSKTSIILNKIGKENEIQEKDVKHVLRFPMAATVRLDHKGLQPYINKGEPIRKMAKERRLIPFAKDVKKWGLSVLN</sequence>
<accession>A0A5J5H5T8</accession>
<evidence type="ECO:0000313" key="5">
    <source>
        <dbReference type="Proteomes" id="UP000326671"/>
    </source>
</evidence>
<dbReference type="RefSeq" id="WP_150442212.1">
    <property type="nucleotide sequence ID" value="NZ_VYKL01000039.1"/>
</dbReference>
<dbReference type="Pfam" id="PF13614">
    <property type="entry name" value="AAA_31"/>
    <property type="match status" value="1"/>
</dbReference>
<dbReference type="AlphaFoldDB" id="A0A5J5H5T8"/>
<dbReference type="SUPFAM" id="SSF52540">
    <property type="entry name" value="P-loop containing nucleoside triphosphate hydrolases"/>
    <property type="match status" value="1"/>
</dbReference>
<dbReference type="Gene3D" id="3.40.50.300">
    <property type="entry name" value="P-loop containing nucleotide triphosphate hydrolases"/>
    <property type="match status" value="1"/>
</dbReference>
<dbReference type="PANTHER" id="PTHR43384">
    <property type="entry name" value="SEPTUM SITE-DETERMINING PROTEIN MIND HOMOLOG, CHLOROPLASTIC-RELATED"/>
    <property type="match status" value="1"/>
</dbReference>
<evidence type="ECO:0000256" key="1">
    <source>
        <dbReference type="ARBA" id="ARBA00022741"/>
    </source>
</evidence>
<protein>
    <submittedName>
        <fullName evidence="4">AAA family ATPase</fullName>
    </submittedName>
</protein>
<name>A0A5J5H5T8_9BACI</name>
<dbReference type="InterPro" id="IPR025669">
    <property type="entry name" value="AAA_dom"/>
</dbReference>
<dbReference type="GO" id="GO:0051782">
    <property type="term" value="P:negative regulation of cell division"/>
    <property type="evidence" value="ECO:0007669"/>
    <property type="project" value="TreeGrafter"/>
</dbReference>
<feature type="domain" description="AAA" evidence="3">
    <location>
        <begin position="141"/>
        <end position="296"/>
    </location>
</feature>
<dbReference type="SUPFAM" id="SSF52172">
    <property type="entry name" value="CheY-like"/>
    <property type="match status" value="1"/>
</dbReference>
<evidence type="ECO:0000313" key="4">
    <source>
        <dbReference type="EMBL" id="KAA9015986.1"/>
    </source>
</evidence>
<dbReference type="GO" id="GO:0005524">
    <property type="term" value="F:ATP binding"/>
    <property type="evidence" value="ECO:0007669"/>
    <property type="project" value="UniProtKB-KW"/>
</dbReference>
<keyword evidence="1" id="KW-0547">Nucleotide-binding</keyword>
<dbReference type="PANTHER" id="PTHR43384:SF6">
    <property type="entry name" value="SEPTUM SITE-DETERMINING PROTEIN MIND HOMOLOG, CHLOROPLASTIC"/>
    <property type="match status" value="1"/>
</dbReference>
<dbReference type="GO" id="GO:0016887">
    <property type="term" value="F:ATP hydrolysis activity"/>
    <property type="evidence" value="ECO:0007669"/>
    <property type="project" value="TreeGrafter"/>
</dbReference>
<dbReference type="GO" id="GO:0009898">
    <property type="term" value="C:cytoplasmic side of plasma membrane"/>
    <property type="evidence" value="ECO:0007669"/>
    <property type="project" value="TreeGrafter"/>
</dbReference>
<dbReference type="InterPro" id="IPR050625">
    <property type="entry name" value="ParA/MinD_ATPase"/>
</dbReference>
<dbReference type="InterPro" id="IPR027417">
    <property type="entry name" value="P-loop_NTPase"/>
</dbReference>
<gene>
    <name evidence="4" type="ORF">F4V44_22275</name>
</gene>
<dbReference type="EMBL" id="VYKL01000039">
    <property type="protein sequence ID" value="KAA9015986.1"/>
    <property type="molecule type" value="Genomic_DNA"/>
</dbReference>
<dbReference type="InterPro" id="IPR011006">
    <property type="entry name" value="CheY-like_superfamily"/>
</dbReference>
<dbReference type="GO" id="GO:0005829">
    <property type="term" value="C:cytosol"/>
    <property type="evidence" value="ECO:0007669"/>
    <property type="project" value="TreeGrafter"/>
</dbReference>
<keyword evidence="5" id="KW-1185">Reference proteome</keyword>
<dbReference type="OrthoDB" id="2512803at2"/>
<evidence type="ECO:0000256" key="2">
    <source>
        <dbReference type="ARBA" id="ARBA00022840"/>
    </source>
</evidence>
<evidence type="ECO:0000259" key="3">
    <source>
        <dbReference type="Pfam" id="PF13614"/>
    </source>
</evidence>
<proteinExistence type="predicted"/>
<comment type="caution">
    <text evidence="4">The sequence shown here is derived from an EMBL/GenBank/DDBJ whole genome shotgun (WGS) entry which is preliminary data.</text>
</comment>
<reference evidence="4 5" key="1">
    <citation type="submission" date="2019-09" db="EMBL/GenBank/DDBJ databases">
        <title>Whole genome sequences of isolates from the Mars Exploration Rovers.</title>
        <authorList>
            <person name="Seuylemezian A."/>
            <person name="Vaishampayan P."/>
        </authorList>
    </citation>
    <scope>NUCLEOTIDE SEQUENCE [LARGE SCALE GENOMIC DNA]</scope>
    <source>
        <strain evidence="4 5">MER_TA_151</strain>
    </source>
</reference>